<dbReference type="Proteomes" id="UP000289738">
    <property type="component" value="Chromosome B03"/>
</dbReference>
<dbReference type="AlphaFoldDB" id="A0A444ZT87"/>
<comment type="caution">
    <text evidence="2">The sequence shown here is derived from an EMBL/GenBank/DDBJ whole genome shotgun (WGS) entry which is preliminary data.</text>
</comment>
<feature type="region of interest" description="Disordered" evidence="1">
    <location>
        <begin position="1"/>
        <end position="76"/>
    </location>
</feature>
<sequence length="119" mass="13412">MGNCGAKPKTKEGLEPIEEEPVMNQNELKHKEKNEDEQENNVDTINYNKLEEIPHNNASDQKSLHNLLNEKEEEAPKLEAAEAEASGVAEVVKLEVVEPKELKVIQEENPSREEAKIEA</sequence>
<evidence type="ECO:0000313" key="2">
    <source>
        <dbReference type="EMBL" id="RYR17431.1"/>
    </source>
</evidence>
<accession>A0A444ZT87</accession>
<evidence type="ECO:0008006" key="4">
    <source>
        <dbReference type="Google" id="ProtNLM"/>
    </source>
</evidence>
<evidence type="ECO:0000313" key="3">
    <source>
        <dbReference type="Proteomes" id="UP000289738"/>
    </source>
</evidence>
<reference evidence="2 3" key="1">
    <citation type="submission" date="2019-01" db="EMBL/GenBank/DDBJ databases">
        <title>Sequencing of cultivated peanut Arachis hypogaea provides insights into genome evolution and oil improvement.</title>
        <authorList>
            <person name="Chen X."/>
        </authorList>
    </citation>
    <scope>NUCLEOTIDE SEQUENCE [LARGE SCALE GENOMIC DNA]</scope>
    <source>
        <strain evidence="3">cv. Fuhuasheng</strain>
        <tissue evidence="2">Leaves</tissue>
    </source>
</reference>
<dbReference type="EMBL" id="SDMP01000013">
    <property type="protein sequence ID" value="RYR17431.1"/>
    <property type="molecule type" value="Genomic_DNA"/>
</dbReference>
<dbReference type="SMR" id="A0A444ZT87"/>
<evidence type="ECO:0000256" key="1">
    <source>
        <dbReference type="SAM" id="MobiDB-lite"/>
    </source>
</evidence>
<name>A0A444ZT87_ARAHY</name>
<proteinExistence type="predicted"/>
<dbReference type="Gramene" id="arahy.Tifrunner.gnm2.ann2.Ah13g592800.1">
    <property type="protein sequence ID" value="arahy.Tifrunner.gnm2.ann2.Ah13g592800.1-CDS"/>
    <property type="gene ID" value="arahy.Tifrunner.gnm2.ann2.Ah13g592800"/>
</dbReference>
<organism evidence="2 3">
    <name type="scientific">Arachis hypogaea</name>
    <name type="common">Peanut</name>
    <dbReference type="NCBI Taxonomy" id="3818"/>
    <lineage>
        <taxon>Eukaryota</taxon>
        <taxon>Viridiplantae</taxon>
        <taxon>Streptophyta</taxon>
        <taxon>Embryophyta</taxon>
        <taxon>Tracheophyta</taxon>
        <taxon>Spermatophyta</taxon>
        <taxon>Magnoliopsida</taxon>
        <taxon>eudicotyledons</taxon>
        <taxon>Gunneridae</taxon>
        <taxon>Pentapetalae</taxon>
        <taxon>rosids</taxon>
        <taxon>fabids</taxon>
        <taxon>Fabales</taxon>
        <taxon>Fabaceae</taxon>
        <taxon>Papilionoideae</taxon>
        <taxon>50 kb inversion clade</taxon>
        <taxon>dalbergioids sensu lato</taxon>
        <taxon>Dalbergieae</taxon>
        <taxon>Pterocarpus clade</taxon>
        <taxon>Arachis</taxon>
    </lineage>
</organism>
<keyword evidence="3" id="KW-1185">Reference proteome</keyword>
<gene>
    <name evidence="2" type="ORF">Ahy_B03g062181</name>
</gene>
<protein>
    <recommendedName>
        <fullName evidence="4">EKN</fullName>
    </recommendedName>
</protein>